<accession>A0ABQ0CYT5</accession>
<sequence>MKLTLASVIPLLPLSFVEASPTYQAANISAVAIAAYLPGTPVHKRPLEASGNKFWIGKPTSTYCPSNIKEIGACPKGKDTTIWVSNERTTCGMNVIVPGGQEVYVAPDGSLSYTQAHSAFVPPGSTRVGFSLLPKRPDGLRELVISSRQFFACPDKTNSSVWQIFSGADDQDVRGQSTADCLKFTASTSPAKDPAWQYA</sequence>
<evidence type="ECO:0008006" key="4">
    <source>
        <dbReference type="Google" id="ProtNLM"/>
    </source>
</evidence>
<keyword evidence="3" id="KW-1185">Reference proteome</keyword>
<comment type="caution">
    <text evidence="2">The sequence shown here is derived from an EMBL/GenBank/DDBJ whole genome shotgun (WGS) entry which is preliminary data.</text>
</comment>
<dbReference type="InterPro" id="IPR052820">
    <property type="entry name" value="PhiA_domain"/>
</dbReference>
<feature type="signal peptide" evidence="1">
    <location>
        <begin position="1"/>
        <end position="19"/>
    </location>
</feature>
<dbReference type="Proteomes" id="UP001562357">
    <property type="component" value="Unassembled WGS sequence"/>
</dbReference>
<gene>
    <name evidence="2" type="primary">g6803</name>
    <name evidence="2" type="ORF">EsDP_00006803</name>
</gene>
<evidence type="ECO:0000313" key="3">
    <source>
        <dbReference type="Proteomes" id="UP001562357"/>
    </source>
</evidence>
<evidence type="ECO:0000256" key="1">
    <source>
        <dbReference type="SAM" id="SignalP"/>
    </source>
</evidence>
<feature type="chain" id="PRO_5047163937" description="IgE-binding protein" evidence="1">
    <location>
        <begin position="20"/>
        <end position="199"/>
    </location>
</feature>
<dbReference type="PANTHER" id="PTHR42047:SF1">
    <property type="entry name" value="PROTEIN, PUTATIVE (AFU_ORTHOLOGUE AFUA_6G03560)-RELATED"/>
    <property type="match status" value="1"/>
</dbReference>
<organism evidence="2 3">
    <name type="scientific">Epichloe bromicola</name>
    <dbReference type="NCBI Taxonomy" id="79588"/>
    <lineage>
        <taxon>Eukaryota</taxon>
        <taxon>Fungi</taxon>
        <taxon>Dikarya</taxon>
        <taxon>Ascomycota</taxon>
        <taxon>Pezizomycotina</taxon>
        <taxon>Sordariomycetes</taxon>
        <taxon>Hypocreomycetidae</taxon>
        <taxon>Hypocreales</taxon>
        <taxon>Clavicipitaceae</taxon>
        <taxon>Epichloe</taxon>
    </lineage>
</organism>
<dbReference type="EMBL" id="BAAFGZ010000441">
    <property type="protein sequence ID" value="GAB0138573.1"/>
    <property type="molecule type" value="Genomic_DNA"/>
</dbReference>
<evidence type="ECO:0000313" key="2">
    <source>
        <dbReference type="EMBL" id="GAB0138573.1"/>
    </source>
</evidence>
<name>A0ABQ0CYT5_9HYPO</name>
<proteinExistence type="predicted"/>
<keyword evidence="1" id="KW-0732">Signal</keyword>
<dbReference type="PANTHER" id="PTHR42047">
    <property type="entry name" value="PROTEIN, PUTATIVE (AFU_ORTHOLOGUE AFUA_6G03560)-RELATED"/>
    <property type="match status" value="1"/>
</dbReference>
<protein>
    <recommendedName>
        <fullName evidence="4">IgE-binding protein</fullName>
    </recommendedName>
</protein>
<reference evidence="3" key="1">
    <citation type="submission" date="2024-06" db="EMBL/GenBank/DDBJ databases">
        <title>Draft Genome Sequences of Epichloe bromicola Strains Isolated from Elymus ciliaris.</title>
        <authorList>
            <consortium name="Epichloe bromicola genome sequencing consortium"/>
            <person name="Miura A."/>
            <person name="Imano S."/>
            <person name="Ashida A."/>
            <person name="Sato I."/>
            <person name="Chiba S."/>
            <person name="Tanaka A."/>
            <person name="Camagna M."/>
            <person name="Takemoto D."/>
        </authorList>
    </citation>
    <scope>NUCLEOTIDE SEQUENCE [LARGE SCALE GENOMIC DNA]</scope>
    <source>
        <strain evidence="3">DP</strain>
    </source>
</reference>